<comment type="caution">
    <text evidence="2">The sequence shown here is derived from an EMBL/GenBank/DDBJ whole genome shotgun (WGS) entry which is preliminary data.</text>
</comment>
<name>A0ABP9IG96_9ACTN</name>
<sequence>MPDESLWSGRRRRLGIRGVAEIGAASDSGGRWAGGLVPALGEAGARRGESVHECRLAPGLLQSEGYARALFESRISLLTDDQLEARVAARLE</sequence>
<evidence type="ECO:0000259" key="1">
    <source>
        <dbReference type="Pfam" id="PF19054"/>
    </source>
</evidence>
<feature type="domain" description="DUF5753" evidence="1">
    <location>
        <begin position="51"/>
        <end position="92"/>
    </location>
</feature>
<dbReference type="Pfam" id="PF19054">
    <property type="entry name" value="DUF5753"/>
    <property type="match status" value="1"/>
</dbReference>
<proteinExistence type="predicted"/>
<dbReference type="Proteomes" id="UP001500610">
    <property type="component" value="Unassembled WGS sequence"/>
</dbReference>
<dbReference type="InterPro" id="IPR043917">
    <property type="entry name" value="DUF5753"/>
</dbReference>
<gene>
    <name evidence="2" type="ORF">GCM10023257_44890</name>
</gene>
<reference evidence="3" key="1">
    <citation type="journal article" date="2019" name="Int. J. Syst. Evol. Microbiol.">
        <title>The Global Catalogue of Microorganisms (GCM) 10K type strain sequencing project: providing services to taxonomists for standard genome sequencing and annotation.</title>
        <authorList>
            <consortium name="The Broad Institute Genomics Platform"/>
            <consortium name="The Broad Institute Genome Sequencing Center for Infectious Disease"/>
            <person name="Wu L."/>
            <person name="Ma J."/>
        </authorList>
    </citation>
    <scope>NUCLEOTIDE SEQUENCE [LARGE SCALE GENOMIC DNA]</scope>
    <source>
        <strain evidence="3">JCM 17657</strain>
    </source>
</reference>
<protein>
    <recommendedName>
        <fullName evidence="1">DUF5753 domain-containing protein</fullName>
    </recommendedName>
</protein>
<organism evidence="2 3">
    <name type="scientific">Streptomyces hyderabadensis</name>
    <dbReference type="NCBI Taxonomy" id="598549"/>
    <lineage>
        <taxon>Bacteria</taxon>
        <taxon>Bacillati</taxon>
        <taxon>Actinomycetota</taxon>
        <taxon>Actinomycetes</taxon>
        <taxon>Kitasatosporales</taxon>
        <taxon>Streptomycetaceae</taxon>
        <taxon>Streptomyces</taxon>
    </lineage>
</organism>
<dbReference type="EMBL" id="BAABIV010000018">
    <property type="protein sequence ID" value="GAA4997206.1"/>
    <property type="molecule type" value="Genomic_DNA"/>
</dbReference>
<keyword evidence="3" id="KW-1185">Reference proteome</keyword>
<evidence type="ECO:0000313" key="2">
    <source>
        <dbReference type="EMBL" id="GAA4997206.1"/>
    </source>
</evidence>
<evidence type="ECO:0000313" key="3">
    <source>
        <dbReference type="Proteomes" id="UP001500610"/>
    </source>
</evidence>
<accession>A0ABP9IG96</accession>